<evidence type="ECO:0000313" key="9">
    <source>
        <dbReference type="Proteomes" id="UP000075243"/>
    </source>
</evidence>
<name>A0A151SA71_CAJCA</name>
<feature type="domain" description="CCHC-type" evidence="6">
    <location>
        <begin position="693"/>
        <end position="709"/>
    </location>
</feature>
<dbReference type="PANTHER" id="PTHR47718">
    <property type="entry name" value="OS01G0519700 PROTEIN"/>
    <property type="match status" value="1"/>
</dbReference>
<dbReference type="InterPro" id="IPR001878">
    <property type="entry name" value="Znf_CCHC"/>
</dbReference>
<organism evidence="8 9">
    <name type="scientific">Cajanus cajan</name>
    <name type="common">Pigeon pea</name>
    <name type="synonym">Cajanus indicus</name>
    <dbReference type="NCBI Taxonomy" id="3821"/>
    <lineage>
        <taxon>Eukaryota</taxon>
        <taxon>Viridiplantae</taxon>
        <taxon>Streptophyta</taxon>
        <taxon>Embryophyta</taxon>
        <taxon>Tracheophyta</taxon>
        <taxon>Spermatophyta</taxon>
        <taxon>Magnoliopsida</taxon>
        <taxon>eudicotyledons</taxon>
        <taxon>Gunneridae</taxon>
        <taxon>Pentapetalae</taxon>
        <taxon>rosids</taxon>
        <taxon>fabids</taxon>
        <taxon>Fabales</taxon>
        <taxon>Fabaceae</taxon>
        <taxon>Papilionoideae</taxon>
        <taxon>50 kb inversion clade</taxon>
        <taxon>NPAAA clade</taxon>
        <taxon>indigoferoid/millettioid clade</taxon>
        <taxon>Phaseoleae</taxon>
        <taxon>Cajanus</taxon>
    </lineage>
</organism>
<dbReference type="InterPro" id="IPR004330">
    <property type="entry name" value="FAR1_DNA_bnd_dom"/>
</dbReference>
<dbReference type="PROSITE" id="PS50966">
    <property type="entry name" value="ZF_SWIM"/>
    <property type="match status" value="1"/>
</dbReference>
<dbReference type="InterPro" id="IPR006564">
    <property type="entry name" value="Znf_PMZ"/>
</dbReference>
<evidence type="ECO:0000259" key="6">
    <source>
        <dbReference type="PROSITE" id="PS50158"/>
    </source>
</evidence>
<dbReference type="GO" id="GO:0003676">
    <property type="term" value="F:nucleic acid binding"/>
    <property type="evidence" value="ECO:0007669"/>
    <property type="project" value="InterPro"/>
</dbReference>
<dbReference type="PANTHER" id="PTHR47718:SF15">
    <property type="entry name" value="PROTEIN FAR1-RELATED SEQUENCE 5-LIKE"/>
    <property type="match status" value="1"/>
</dbReference>
<dbReference type="InterPro" id="IPR036875">
    <property type="entry name" value="Znf_CCHC_sf"/>
</dbReference>
<evidence type="ECO:0000256" key="5">
    <source>
        <dbReference type="SAM" id="MobiDB-lite"/>
    </source>
</evidence>
<dbReference type="SUPFAM" id="SSF57756">
    <property type="entry name" value="Retrovirus zinc finger-like domains"/>
    <property type="match status" value="1"/>
</dbReference>
<evidence type="ECO:0000256" key="4">
    <source>
        <dbReference type="PROSITE-ProRule" id="PRU00047"/>
    </source>
</evidence>
<dbReference type="InterPro" id="IPR007527">
    <property type="entry name" value="Znf_SWIM"/>
</dbReference>
<evidence type="ECO:0000259" key="7">
    <source>
        <dbReference type="PROSITE" id="PS50966"/>
    </source>
</evidence>
<feature type="region of interest" description="Disordered" evidence="5">
    <location>
        <begin position="1"/>
        <end position="24"/>
    </location>
</feature>
<proteinExistence type="predicted"/>
<dbReference type="Pfam" id="PF03101">
    <property type="entry name" value="FAR1"/>
    <property type="match status" value="1"/>
</dbReference>
<dbReference type="Gramene" id="C.cajan_26417.t">
    <property type="protein sequence ID" value="C.cajan_26417.t.cds1"/>
    <property type="gene ID" value="C.cajan_26417"/>
</dbReference>
<accession>A0A151SA71</accession>
<evidence type="ECO:0000256" key="2">
    <source>
        <dbReference type="ARBA" id="ARBA00022771"/>
    </source>
</evidence>
<dbReference type="GO" id="GO:0008270">
    <property type="term" value="F:zinc ion binding"/>
    <property type="evidence" value="ECO:0007669"/>
    <property type="project" value="UniProtKB-KW"/>
</dbReference>
<feature type="domain" description="SWIM-type" evidence="7">
    <location>
        <begin position="549"/>
        <end position="585"/>
    </location>
</feature>
<dbReference type="Pfam" id="PF10551">
    <property type="entry name" value="MULE"/>
    <property type="match status" value="1"/>
</dbReference>
<dbReference type="SMART" id="SM00575">
    <property type="entry name" value="ZnF_PMZ"/>
    <property type="match status" value="1"/>
</dbReference>
<evidence type="ECO:0000256" key="1">
    <source>
        <dbReference type="ARBA" id="ARBA00022723"/>
    </source>
</evidence>
<reference evidence="8" key="1">
    <citation type="journal article" date="2012" name="Nat. Biotechnol.">
        <title>Draft genome sequence of pigeonpea (Cajanus cajan), an orphan legume crop of resource-poor farmers.</title>
        <authorList>
            <person name="Varshney R.K."/>
            <person name="Chen W."/>
            <person name="Li Y."/>
            <person name="Bharti A.K."/>
            <person name="Saxena R.K."/>
            <person name="Schlueter J.A."/>
            <person name="Donoghue M.T."/>
            <person name="Azam S."/>
            <person name="Fan G."/>
            <person name="Whaley A.M."/>
            <person name="Farmer A.D."/>
            <person name="Sheridan J."/>
            <person name="Iwata A."/>
            <person name="Tuteja R."/>
            <person name="Penmetsa R.V."/>
            <person name="Wu W."/>
            <person name="Upadhyaya H.D."/>
            <person name="Yang S.P."/>
            <person name="Shah T."/>
            <person name="Saxena K.B."/>
            <person name="Michael T."/>
            <person name="McCombie W.R."/>
            <person name="Yang B."/>
            <person name="Zhang G."/>
            <person name="Yang H."/>
            <person name="Wang J."/>
            <person name="Spillane C."/>
            <person name="Cook D.R."/>
            <person name="May G.D."/>
            <person name="Xu X."/>
            <person name="Jackson S.A."/>
        </authorList>
    </citation>
    <scope>NUCLEOTIDE SEQUENCE [LARGE SCALE GENOMIC DNA]</scope>
</reference>
<dbReference type="PROSITE" id="PS50158">
    <property type="entry name" value="ZF_CCHC"/>
    <property type="match status" value="1"/>
</dbReference>
<dbReference type="AlphaFoldDB" id="A0A151SA71"/>
<keyword evidence="2 4" id="KW-0863">Zinc-finger</keyword>
<dbReference type="EMBL" id="KQ483433">
    <property type="protein sequence ID" value="KYP51725.1"/>
    <property type="molecule type" value="Genomic_DNA"/>
</dbReference>
<keyword evidence="3" id="KW-0862">Zinc</keyword>
<evidence type="ECO:0000256" key="3">
    <source>
        <dbReference type="ARBA" id="ARBA00022833"/>
    </source>
</evidence>
<sequence>MNVSNNNASDEESSGSDVGFGNEEDDAHIDINHNEYKSFMDLTVDDILGLEFGSEHDAYKFYFAYGKFHGFGIRKDDIGHDANGKIVMRQFLCNKGGLRDKKHLMRDDRKKGHRPLSRTNCKAKLRVRLDPNTSKWKVVSFEEGHNHEMCHSNYVPFIRTYRGLSSSDKGQVNCLHEHGVRACHIMGYMMDQKGGHLGIGFNKKDLFNHIERYRHSKIQDGDVLAALSYLQGKADNDPMFYAKYMLGDNGKMEHLFWADGTSRCDYQCFGDVVAFDSTYKKNKYNKPLVIFSGKNHHGQTVIFGASLISDETTDTYKWVLEAFLEAMSLQQPKGVVTDGDGAMREAIRQVFPMATHRLCAWHLQKNACQNVKNCKFLADFKKAMYGKFTPEKFETFWKEMVSKNQLEGNNWILQTYEKRCMWANAYLRDKFFAGIKTTSLCEGVNNCIKTYVRRKNSMVELLHNLEQSLRDYRYNELIADFNSFYTEPVLTTSLQKIEKQAAKLYTQHVFKLVKAEILDAGAMNVVERTENGNKVVFKVEKYSEQHRIHEVVFDTEECKFFCDCMLFESCGIPCGHIICSMRLDHITLFPTTLICKRWMKDAKSSIISSYDAGNNDSEMSNVARLSVLASSCNRLCEMAAKKHETFNFIREEILKLLGKIEKKSVIGLDNETCDPNVVKTKGAPQKKKLTKKRKCSNCHKCGHIKSKCPLLDCIEDNLISIDEWFDSGDDGVQDNVIFIIQYLRKLFVVE</sequence>
<protein>
    <submittedName>
        <fullName evidence="8">Protein FAR1-RELATED SEQUENCE 5</fullName>
    </submittedName>
</protein>
<keyword evidence="9" id="KW-1185">Reference proteome</keyword>
<dbReference type="OMA" id="MWANAYL"/>
<evidence type="ECO:0000313" key="8">
    <source>
        <dbReference type="EMBL" id="KYP51725.1"/>
    </source>
</evidence>
<dbReference type="STRING" id="3821.A0A151SA71"/>
<dbReference type="Proteomes" id="UP000075243">
    <property type="component" value="Unassembled WGS sequence"/>
</dbReference>
<gene>
    <name evidence="8" type="ORF">KK1_026385</name>
</gene>
<keyword evidence="1" id="KW-0479">Metal-binding</keyword>
<dbReference type="InterPro" id="IPR018289">
    <property type="entry name" value="MULE_transposase_dom"/>
</dbReference>